<dbReference type="PANTHER" id="PTHR19303">
    <property type="entry name" value="TRANSPOSON"/>
    <property type="match status" value="1"/>
</dbReference>
<feature type="non-terminal residue" evidence="4">
    <location>
        <position position="1"/>
    </location>
</feature>
<evidence type="ECO:0000313" key="5">
    <source>
        <dbReference type="Proteomes" id="UP000800200"/>
    </source>
</evidence>
<dbReference type="GO" id="GO:0003677">
    <property type="term" value="F:DNA binding"/>
    <property type="evidence" value="ECO:0007669"/>
    <property type="project" value="TreeGrafter"/>
</dbReference>
<dbReference type="InterPro" id="IPR050863">
    <property type="entry name" value="CenT-Element_Derived"/>
</dbReference>
<dbReference type="PANTHER" id="PTHR19303:SF74">
    <property type="entry name" value="POGO TRANSPOSABLE ELEMENT WITH KRAB DOMAIN"/>
    <property type="match status" value="1"/>
</dbReference>
<evidence type="ECO:0000256" key="1">
    <source>
        <dbReference type="SAM" id="Coils"/>
    </source>
</evidence>
<sequence length="663" mass="76514">VAVFPSVRTSRHRAHIIIKIRQSSNRHNSTKMDPIEAALADLESQNPPNYSATARKYNVGRSTLSRRHRGLTVSREAYIENISILTQEQENNLISYIKRLTAMSLPPTNKMVENFVHDLTGHWVHKNFVTDWWQKHSDVLGSSYLTPIDLNRTKADNNFLYSRYFSLVEKKIAEYDIQPHNIYNMDEKGFLIGVLNKLKRIFCKEDYDVGKLKGAGQDGNRDWITLLASICADGSYLPPALIYQGESGDVQNSWLQDYEPSSQEAFFTASPTGWTNDNLGFEWLTKVFDRHTKAKARHGRDWRLLIVDGHGSHVNMTFINWAVAHQIAVLVFPPHSTHTLQPLDVGVFRPLSGYYTQEVTQYLHWTQGLVAITKKDFFRFFWVAFNKAFTEKNISHAWERTGLHPFAPEVILNPRPKKRKNRVPTPPPKEEPMRPLSAKDTRKIRELLDATTSRTSREGKQLRSTVWELADAKNLLKQEVSGLKIALKAEKRKRTRKKGLFEELREVDEGNCLWLSPNKVQLARDLQAKREQEALQEKLQKEEDKRLKALAKEQEKLAVEQRKREREAAKIQREIQRDAEREAKRLAREEALYDREVKKQLKKYSRSTRSKGKKKSTAIAAITESLLDVHEADSPSEVDGPPSRPGRARKLPAHFKDYIIEID</sequence>
<dbReference type="InterPro" id="IPR004875">
    <property type="entry name" value="DDE_SF_endonuclease_dom"/>
</dbReference>
<evidence type="ECO:0000256" key="2">
    <source>
        <dbReference type="SAM" id="MobiDB-lite"/>
    </source>
</evidence>
<dbReference type="EMBL" id="ML994621">
    <property type="protein sequence ID" value="KAF2189330.1"/>
    <property type="molecule type" value="Genomic_DNA"/>
</dbReference>
<dbReference type="GO" id="GO:0005634">
    <property type="term" value="C:nucleus"/>
    <property type="evidence" value="ECO:0007669"/>
    <property type="project" value="TreeGrafter"/>
</dbReference>
<feature type="coiled-coil region" evidence="1">
    <location>
        <begin position="525"/>
        <end position="596"/>
    </location>
</feature>
<dbReference type="AlphaFoldDB" id="A0A6A6EGS5"/>
<dbReference type="OrthoDB" id="3938460at2759"/>
<protein>
    <submittedName>
        <fullName evidence="4">DDE-domain-containing protein</fullName>
    </submittedName>
</protein>
<keyword evidence="5" id="KW-1185">Reference proteome</keyword>
<feature type="region of interest" description="Disordered" evidence="2">
    <location>
        <begin position="626"/>
        <end position="652"/>
    </location>
</feature>
<evidence type="ECO:0000259" key="3">
    <source>
        <dbReference type="Pfam" id="PF03184"/>
    </source>
</evidence>
<keyword evidence="1" id="KW-0175">Coiled coil</keyword>
<proteinExistence type="predicted"/>
<organism evidence="4 5">
    <name type="scientific">Zopfia rhizophila CBS 207.26</name>
    <dbReference type="NCBI Taxonomy" id="1314779"/>
    <lineage>
        <taxon>Eukaryota</taxon>
        <taxon>Fungi</taxon>
        <taxon>Dikarya</taxon>
        <taxon>Ascomycota</taxon>
        <taxon>Pezizomycotina</taxon>
        <taxon>Dothideomycetes</taxon>
        <taxon>Dothideomycetes incertae sedis</taxon>
        <taxon>Zopfiaceae</taxon>
        <taxon>Zopfia</taxon>
    </lineage>
</organism>
<evidence type="ECO:0000313" key="4">
    <source>
        <dbReference type="EMBL" id="KAF2189330.1"/>
    </source>
</evidence>
<dbReference type="Proteomes" id="UP000800200">
    <property type="component" value="Unassembled WGS sequence"/>
</dbReference>
<feature type="compositionally biased region" description="Basic and acidic residues" evidence="2">
    <location>
        <begin position="428"/>
        <end position="442"/>
    </location>
</feature>
<gene>
    <name evidence="4" type="ORF">K469DRAFT_764459</name>
</gene>
<accession>A0A6A6EGS5</accession>
<name>A0A6A6EGS5_9PEZI</name>
<feature type="domain" description="DDE-1" evidence="3">
    <location>
        <begin position="221"/>
        <end position="398"/>
    </location>
</feature>
<feature type="region of interest" description="Disordered" evidence="2">
    <location>
        <begin position="409"/>
        <end position="442"/>
    </location>
</feature>
<dbReference type="Pfam" id="PF03184">
    <property type="entry name" value="DDE_1"/>
    <property type="match status" value="1"/>
</dbReference>
<reference evidence="4" key="1">
    <citation type="journal article" date="2020" name="Stud. Mycol.">
        <title>101 Dothideomycetes genomes: a test case for predicting lifestyles and emergence of pathogens.</title>
        <authorList>
            <person name="Haridas S."/>
            <person name="Albert R."/>
            <person name="Binder M."/>
            <person name="Bloem J."/>
            <person name="Labutti K."/>
            <person name="Salamov A."/>
            <person name="Andreopoulos B."/>
            <person name="Baker S."/>
            <person name="Barry K."/>
            <person name="Bills G."/>
            <person name="Bluhm B."/>
            <person name="Cannon C."/>
            <person name="Castanera R."/>
            <person name="Culley D."/>
            <person name="Daum C."/>
            <person name="Ezra D."/>
            <person name="Gonzalez J."/>
            <person name="Henrissat B."/>
            <person name="Kuo A."/>
            <person name="Liang C."/>
            <person name="Lipzen A."/>
            <person name="Lutzoni F."/>
            <person name="Magnuson J."/>
            <person name="Mondo S."/>
            <person name="Nolan M."/>
            <person name="Ohm R."/>
            <person name="Pangilinan J."/>
            <person name="Park H.-J."/>
            <person name="Ramirez L."/>
            <person name="Alfaro M."/>
            <person name="Sun H."/>
            <person name="Tritt A."/>
            <person name="Yoshinaga Y."/>
            <person name="Zwiers L.-H."/>
            <person name="Turgeon B."/>
            <person name="Goodwin S."/>
            <person name="Spatafora J."/>
            <person name="Crous P."/>
            <person name="Grigoriev I."/>
        </authorList>
    </citation>
    <scope>NUCLEOTIDE SEQUENCE</scope>
    <source>
        <strain evidence="4">CBS 207.26</strain>
    </source>
</reference>